<gene>
    <name evidence="7" type="ORF">Dac01nite_01600</name>
</gene>
<keyword evidence="4" id="KW-0012">Acyltransferase</keyword>
<dbReference type="Pfam" id="PF12464">
    <property type="entry name" value="Mac"/>
    <property type="match status" value="1"/>
</dbReference>
<accession>A0A919Q2V1</accession>
<keyword evidence="3" id="KW-0677">Repeat</keyword>
<dbReference type="InterPro" id="IPR018357">
    <property type="entry name" value="Hexapep_transf_CS"/>
</dbReference>
<dbReference type="SUPFAM" id="SSF51161">
    <property type="entry name" value="Trimeric LpxA-like enzymes"/>
    <property type="match status" value="1"/>
</dbReference>
<proteinExistence type="inferred from homology"/>
<dbReference type="RefSeq" id="WP_203652878.1">
    <property type="nucleotide sequence ID" value="NZ_BONR01000001.1"/>
</dbReference>
<dbReference type="PANTHER" id="PTHR23416">
    <property type="entry name" value="SIALIC ACID SYNTHASE-RELATED"/>
    <property type="match status" value="1"/>
</dbReference>
<feature type="compositionally biased region" description="Basic and acidic residues" evidence="5">
    <location>
        <begin position="18"/>
        <end position="30"/>
    </location>
</feature>
<evidence type="ECO:0000256" key="2">
    <source>
        <dbReference type="ARBA" id="ARBA00022679"/>
    </source>
</evidence>
<name>A0A919Q2V1_9MICO</name>
<evidence type="ECO:0000256" key="5">
    <source>
        <dbReference type="SAM" id="MobiDB-lite"/>
    </source>
</evidence>
<dbReference type="PROSITE" id="PS00101">
    <property type="entry name" value="HEXAPEP_TRANSFERASES"/>
    <property type="match status" value="1"/>
</dbReference>
<dbReference type="Proteomes" id="UP000652354">
    <property type="component" value="Unassembled WGS sequence"/>
</dbReference>
<feature type="domain" description="Maltose/galactoside acetyltransferase" evidence="6">
    <location>
        <begin position="24"/>
        <end position="78"/>
    </location>
</feature>
<sequence>MTDVEATWEDESGLVTDSDQRTHEQRRADGDPFWGPDPALLARQARAQRLLAEYTAALAQGIPAAIAVLRELFAAFGDGSFVVPGLRVTYGDNVRIGSQCLVNMECMLIDDGPITIGDHVLLAPRVQIITGGHELDHRSRRRKITTVAPVEVHDDAWIGAGAIVLPGVTVGARAVVGAGSVVTKDVPAGVVAAGNPCRVLRPVDA</sequence>
<dbReference type="PANTHER" id="PTHR23416:SF23">
    <property type="entry name" value="ACETYLTRANSFERASE C18B11.09C-RELATED"/>
    <property type="match status" value="1"/>
</dbReference>
<dbReference type="Pfam" id="PF00132">
    <property type="entry name" value="Hexapep"/>
    <property type="match status" value="1"/>
</dbReference>
<protein>
    <submittedName>
        <fullName evidence="7">Maltose O-acetyltransferase</fullName>
    </submittedName>
</protein>
<organism evidence="7 8">
    <name type="scientific">Demequina activiva</name>
    <dbReference type="NCBI Taxonomy" id="1582364"/>
    <lineage>
        <taxon>Bacteria</taxon>
        <taxon>Bacillati</taxon>
        <taxon>Actinomycetota</taxon>
        <taxon>Actinomycetes</taxon>
        <taxon>Micrococcales</taxon>
        <taxon>Demequinaceae</taxon>
        <taxon>Demequina</taxon>
    </lineage>
</organism>
<evidence type="ECO:0000313" key="7">
    <source>
        <dbReference type="EMBL" id="GIG53408.1"/>
    </source>
</evidence>
<feature type="region of interest" description="Disordered" evidence="5">
    <location>
        <begin position="1"/>
        <end position="35"/>
    </location>
</feature>
<comment type="caution">
    <text evidence="7">The sequence shown here is derived from an EMBL/GenBank/DDBJ whole genome shotgun (WGS) entry which is preliminary data.</text>
</comment>
<evidence type="ECO:0000313" key="8">
    <source>
        <dbReference type="Proteomes" id="UP000652354"/>
    </source>
</evidence>
<feature type="compositionally biased region" description="Acidic residues" evidence="5">
    <location>
        <begin position="1"/>
        <end position="12"/>
    </location>
</feature>
<dbReference type="CDD" id="cd03357">
    <property type="entry name" value="LbH_MAT_GAT"/>
    <property type="match status" value="1"/>
</dbReference>
<dbReference type="SMART" id="SM01266">
    <property type="entry name" value="Mac"/>
    <property type="match status" value="1"/>
</dbReference>
<keyword evidence="2" id="KW-0808">Transferase</keyword>
<evidence type="ECO:0000256" key="3">
    <source>
        <dbReference type="ARBA" id="ARBA00022737"/>
    </source>
</evidence>
<evidence type="ECO:0000256" key="4">
    <source>
        <dbReference type="ARBA" id="ARBA00023315"/>
    </source>
</evidence>
<dbReference type="AlphaFoldDB" id="A0A919Q2V1"/>
<evidence type="ECO:0000259" key="6">
    <source>
        <dbReference type="SMART" id="SM01266"/>
    </source>
</evidence>
<dbReference type="InterPro" id="IPR001451">
    <property type="entry name" value="Hexapep"/>
</dbReference>
<evidence type="ECO:0000256" key="1">
    <source>
        <dbReference type="ARBA" id="ARBA00007274"/>
    </source>
</evidence>
<dbReference type="FunFam" id="2.160.10.10:FF:000025">
    <property type="entry name" value="Hexapeptide-repeat containing-acetyltransferase"/>
    <property type="match status" value="1"/>
</dbReference>
<dbReference type="InterPro" id="IPR051159">
    <property type="entry name" value="Hexapeptide_acetyltransf"/>
</dbReference>
<dbReference type="EMBL" id="BONR01000001">
    <property type="protein sequence ID" value="GIG53408.1"/>
    <property type="molecule type" value="Genomic_DNA"/>
</dbReference>
<keyword evidence="8" id="KW-1185">Reference proteome</keyword>
<dbReference type="GO" id="GO:0016407">
    <property type="term" value="F:acetyltransferase activity"/>
    <property type="evidence" value="ECO:0007669"/>
    <property type="project" value="InterPro"/>
</dbReference>
<dbReference type="GO" id="GO:0005829">
    <property type="term" value="C:cytosol"/>
    <property type="evidence" value="ECO:0007669"/>
    <property type="project" value="TreeGrafter"/>
</dbReference>
<reference evidence="7" key="1">
    <citation type="submission" date="2021-01" db="EMBL/GenBank/DDBJ databases">
        <title>Whole genome shotgun sequence of Demequina activiva NBRC 110675.</title>
        <authorList>
            <person name="Komaki H."/>
            <person name="Tamura T."/>
        </authorList>
    </citation>
    <scope>NUCLEOTIDE SEQUENCE</scope>
    <source>
        <strain evidence="7">NBRC 110675</strain>
    </source>
</reference>
<comment type="similarity">
    <text evidence="1">Belongs to the transferase hexapeptide repeat family.</text>
</comment>
<dbReference type="InterPro" id="IPR024688">
    <property type="entry name" value="Mac_dom"/>
</dbReference>
<dbReference type="Gene3D" id="2.160.10.10">
    <property type="entry name" value="Hexapeptide repeat proteins"/>
    <property type="match status" value="1"/>
</dbReference>
<dbReference type="GO" id="GO:0008374">
    <property type="term" value="F:O-acyltransferase activity"/>
    <property type="evidence" value="ECO:0007669"/>
    <property type="project" value="TreeGrafter"/>
</dbReference>
<dbReference type="InterPro" id="IPR011004">
    <property type="entry name" value="Trimer_LpxA-like_sf"/>
</dbReference>